<proteinExistence type="predicted"/>
<comment type="caution">
    <text evidence="3">The sequence shown here is derived from an EMBL/GenBank/DDBJ whole genome shotgun (WGS) entry which is preliminary data.</text>
</comment>
<dbReference type="Proteomes" id="UP000821853">
    <property type="component" value="Unassembled WGS sequence"/>
</dbReference>
<organism evidence="3 4">
    <name type="scientific">Haemaphysalis longicornis</name>
    <name type="common">Bush tick</name>
    <dbReference type="NCBI Taxonomy" id="44386"/>
    <lineage>
        <taxon>Eukaryota</taxon>
        <taxon>Metazoa</taxon>
        <taxon>Ecdysozoa</taxon>
        <taxon>Arthropoda</taxon>
        <taxon>Chelicerata</taxon>
        <taxon>Arachnida</taxon>
        <taxon>Acari</taxon>
        <taxon>Parasitiformes</taxon>
        <taxon>Ixodida</taxon>
        <taxon>Ixodoidea</taxon>
        <taxon>Ixodidae</taxon>
        <taxon>Haemaphysalinae</taxon>
        <taxon>Haemaphysalis</taxon>
    </lineage>
</organism>
<keyword evidence="4" id="KW-1185">Reference proteome</keyword>
<keyword evidence="2" id="KW-1133">Transmembrane helix</keyword>
<feature type="transmembrane region" description="Helical" evidence="2">
    <location>
        <begin position="111"/>
        <end position="133"/>
    </location>
</feature>
<reference evidence="3 4" key="1">
    <citation type="journal article" date="2020" name="Cell">
        <title>Large-Scale Comparative Analyses of Tick Genomes Elucidate Their Genetic Diversity and Vector Capacities.</title>
        <authorList>
            <consortium name="Tick Genome and Microbiome Consortium (TIGMIC)"/>
            <person name="Jia N."/>
            <person name="Wang J."/>
            <person name="Shi W."/>
            <person name="Du L."/>
            <person name="Sun Y."/>
            <person name="Zhan W."/>
            <person name="Jiang J.F."/>
            <person name="Wang Q."/>
            <person name="Zhang B."/>
            <person name="Ji P."/>
            <person name="Bell-Sakyi L."/>
            <person name="Cui X.M."/>
            <person name="Yuan T.T."/>
            <person name="Jiang B.G."/>
            <person name="Yang W.F."/>
            <person name="Lam T.T."/>
            <person name="Chang Q.C."/>
            <person name="Ding S.J."/>
            <person name="Wang X.J."/>
            <person name="Zhu J.G."/>
            <person name="Ruan X.D."/>
            <person name="Zhao L."/>
            <person name="Wei J.T."/>
            <person name="Ye R.Z."/>
            <person name="Que T.C."/>
            <person name="Du C.H."/>
            <person name="Zhou Y.H."/>
            <person name="Cheng J.X."/>
            <person name="Dai P.F."/>
            <person name="Guo W.B."/>
            <person name="Han X.H."/>
            <person name="Huang E.J."/>
            <person name="Li L.F."/>
            <person name="Wei W."/>
            <person name="Gao Y.C."/>
            <person name="Liu J.Z."/>
            <person name="Shao H.Z."/>
            <person name="Wang X."/>
            <person name="Wang C.C."/>
            <person name="Yang T.C."/>
            <person name="Huo Q.B."/>
            <person name="Li W."/>
            <person name="Chen H.Y."/>
            <person name="Chen S.E."/>
            <person name="Zhou L.G."/>
            <person name="Ni X.B."/>
            <person name="Tian J.H."/>
            <person name="Sheng Y."/>
            <person name="Liu T."/>
            <person name="Pan Y.S."/>
            <person name="Xia L.Y."/>
            <person name="Li J."/>
            <person name="Zhao F."/>
            <person name="Cao W.C."/>
        </authorList>
    </citation>
    <scope>NUCLEOTIDE SEQUENCE [LARGE SCALE GENOMIC DNA]</scope>
    <source>
        <strain evidence="3">HaeL-2018</strain>
    </source>
</reference>
<evidence type="ECO:0000256" key="1">
    <source>
        <dbReference type="SAM" id="MobiDB-lite"/>
    </source>
</evidence>
<feature type="region of interest" description="Disordered" evidence="1">
    <location>
        <begin position="48"/>
        <end position="68"/>
    </location>
</feature>
<sequence>MSGEEDYESVSGGSDIQSEVLSEGQMEYNLKMARERRKTLKLELALANRASRSHEPSPAGSASPHGRNNGLRYHAKMLAGAFPKFPTDAEVPIWFELVESRLLAYEVPKEFWVFVFETVGFYFLQALCAIGYAECPSKIHHLGPFSFVGTLYLRLCREF</sequence>
<protein>
    <submittedName>
        <fullName evidence="3">Uncharacterized protein</fullName>
    </submittedName>
</protein>
<accession>A0A9J6GU12</accession>
<evidence type="ECO:0000313" key="4">
    <source>
        <dbReference type="Proteomes" id="UP000821853"/>
    </source>
</evidence>
<dbReference type="VEuPathDB" id="VectorBase:HLOH_043330"/>
<evidence type="ECO:0000256" key="2">
    <source>
        <dbReference type="SAM" id="Phobius"/>
    </source>
</evidence>
<dbReference type="AlphaFoldDB" id="A0A9J6GU12"/>
<dbReference type="EMBL" id="JABSTR010000008">
    <property type="protein sequence ID" value="KAH9378337.1"/>
    <property type="molecule type" value="Genomic_DNA"/>
</dbReference>
<feature type="compositionally biased region" description="Polar residues" evidence="1">
    <location>
        <begin position="11"/>
        <end position="20"/>
    </location>
</feature>
<feature type="region of interest" description="Disordered" evidence="1">
    <location>
        <begin position="1"/>
        <end position="21"/>
    </location>
</feature>
<name>A0A9J6GU12_HAELO</name>
<gene>
    <name evidence="3" type="ORF">HPB48_009926</name>
</gene>
<keyword evidence="2" id="KW-0812">Transmembrane</keyword>
<keyword evidence="2" id="KW-0472">Membrane</keyword>
<evidence type="ECO:0000313" key="3">
    <source>
        <dbReference type="EMBL" id="KAH9378337.1"/>
    </source>
</evidence>